<organism evidence="1 2">
    <name type="scientific">Lentzea miocenica</name>
    <dbReference type="NCBI Taxonomy" id="3095431"/>
    <lineage>
        <taxon>Bacteria</taxon>
        <taxon>Bacillati</taxon>
        <taxon>Actinomycetota</taxon>
        <taxon>Actinomycetes</taxon>
        <taxon>Pseudonocardiales</taxon>
        <taxon>Pseudonocardiaceae</taxon>
        <taxon>Lentzea</taxon>
    </lineage>
</organism>
<comment type="caution">
    <text evidence="1">The sequence shown here is derived from an EMBL/GenBank/DDBJ whole genome shotgun (WGS) entry which is preliminary data.</text>
</comment>
<gene>
    <name evidence="1" type="ORF">SK803_35330</name>
</gene>
<dbReference type="Proteomes" id="UP001285521">
    <property type="component" value="Unassembled WGS sequence"/>
</dbReference>
<protein>
    <recommendedName>
        <fullName evidence="3">Dephospho-CoA kinase</fullName>
    </recommendedName>
</protein>
<evidence type="ECO:0008006" key="3">
    <source>
        <dbReference type="Google" id="ProtNLM"/>
    </source>
</evidence>
<accession>A0ABU4TBG4</accession>
<reference evidence="1 2" key="2">
    <citation type="submission" date="2023-11" db="EMBL/GenBank/DDBJ databases">
        <authorList>
            <person name="Lara A.C."/>
            <person name="Chronakova A."/>
        </authorList>
    </citation>
    <scope>NUCLEOTIDE SEQUENCE [LARGE SCALE GENOMIC DNA]</scope>
    <source>
        <strain evidence="1 2">BCCO 10_0856</strain>
    </source>
</reference>
<evidence type="ECO:0000313" key="2">
    <source>
        <dbReference type="Proteomes" id="UP001285521"/>
    </source>
</evidence>
<dbReference type="Gene3D" id="3.40.50.300">
    <property type="entry name" value="P-loop containing nucleotide triphosphate hydrolases"/>
    <property type="match status" value="1"/>
</dbReference>
<keyword evidence="2" id="KW-1185">Reference proteome</keyword>
<dbReference type="SUPFAM" id="SSF52540">
    <property type="entry name" value="P-loop containing nucleoside triphosphate hydrolases"/>
    <property type="match status" value="1"/>
</dbReference>
<sequence length="189" mass="20789">MTRIALTGLPGAGKGTFTQSAQRWAAHRGHEIETITLATPLYRAQAAVYQIAGRPLDDESVQDGELLNFLGSHLRKINPSVLEEHFLLELKRISSRHPHTGRTLVVCTDARPADFGYLRQELFQLVMIDVDPATSARRRVLRGDLTLGATNHTTETGFRASDADLVIDNNGTLEAFDSAVWDLLDGMPA</sequence>
<dbReference type="RefSeq" id="WP_319970532.1">
    <property type="nucleotide sequence ID" value="NZ_JAXAVW010000035.1"/>
</dbReference>
<reference evidence="1 2" key="1">
    <citation type="submission" date="2023-11" db="EMBL/GenBank/DDBJ databases">
        <title>Lentzea sokolovensis, sp. nov., Lentzea kristufkii, sp. nov., and Lentzea miocenensis, sp. nov., rare actinobacteria from Sokolov Coal Basin, Miocene lacustrine sediment, Czech Republic.</title>
        <authorList>
            <person name="Lara A."/>
            <person name="Kotroba L."/>
            <person name="Nouioui I."/>
            <person name="Neumann-Schaal M."/>
            <person name="Mast Y."/>
            <person name="Chronakova A."/>
        </authorList>
    </citation>
    <scope>NUCLEOTIDE SEQUENCE [LARGE SCALE GENOMIC DNA]</scope>
    <source>
        <strain evidence="1 2">BCCO 10_0856</strain>
    </source>
</reference>
<name>A0ABU4TBG4_9PSEU</name>
<dbReference type="InterPro" id="IPR027417">
    <property type="entry name" value="P-loop_NTPase"/>
</dbReference>
<proteinExistence type="predicted"/>
<dbReference type="EMBL" id="JAXAVW010000035">
    <property type="protein sequence ID" value="MDX8035509.1"/>
    <property type="molecule type" value="Genomic_DNA"/>
</dbReference>
<evidence type="ECO:0000313" key="1">
    <source>
        <dbReference type="EMBL" id="MDX8035509.1"/>
    </source>
</evidence>